<comment type="similarity">
    <text evidence="3 10">Belongs to the PEPCase type 1 family.</text>
</comment>
<dbReference type="GO" id="GO:0008964">
    <property type="term" value="F:phosphoenolpyruvate carboxylase activity"/>
    <property type="evidence" value="ECO:0007669"/>
    <property type="project" value="UniProtKB-UniRule"/>
</dbReference>
<dbReference type="PANTHER" id="PTHR30523:SF6">
    <property type="entry name" value="PHOSPHOENOLPYRUVATE CARBOXYLASE"/>
    <property type="match status" value="1"/>
</dbReference>
<dbReference type="EC" id="4.1.1.31" evidence="4 10"/>
<evidence type="ECO:0000256" key="11">
    <source>
        <dbReference type="PROSITE-ProRule" id="PRU10111"/>
    </source>
</evidence>
<keyword evidence="7 10" id="KW-0456">Lyase</keyword>
<evidence type="ECO:0000313" key="13">
    <source>
        <dbReference type="EMBL" id="ROQ23280.1"/>
    </source>
</evidence>
<evidence type="ECO:0000256" key="3">
    <source>
        <dbReference type="ARBA" id="ARBA00008346"/>
    </source>
</evidence>
<evidence type="ECO:0000256" key="7">
    <source>
        <dbReference type="ARBA" id="ARBA00023239"/>
    </source>
</evidence>
<dbReference type="SUPFAM" id="SSF51621">
    <property type="entry name" value="Phosphoenolpyruvate/pyruvate domain"/>
    <property type="match status" value="1"/>
</dbReference>
<evidence type="ECO:0000256" key="2">
    <source>
        <dbReference type="ARBA" id="ARBA00003670"/>
    </source>
</evidence>
<dbReference type="InterPro" id="IPR018129">
    <property type="entry name" value="PEP_COase_Lys_AS"/>
</dbReference>
<keyword evidence="14" id="KW-1185">Reference proteome</keyword>
<comment type="cofactor">
    <cofactor evidence="1 10">
        <name>Mg(2+)</name>
        <dbReference type="ChEBI" id="CHEBI:18420"/>
    </cofactor>
</comment>
<comment type="caution">
    <text evidence="13">The sequence shown here is derived from an EMBL/GenBank/DDBJ whole genome shotgun (WGS) entry which is preliminary data.</text>
</comment>
<evidence type="ECO:0000256" key="12">
    <source>
        <dbReference type="PROSITE-ProRule" id="PRU10112"/>
    </source>
</evidence>
<evidence type="ECO:0000256" key="9">
    <source>
        <dbReference type="ARBA" id="ARBA00048995"/>
    </source>
</evidence>
<dbReference type="STRING" id="584787.GCA_001247655_03734"/>
<dbReference type="GO" id="GO:0015977">
    <property type="term" value="P:carbon fixation"/>
    <property type="evidence" value="ECO:0007669"/>
    <property type="project" value="UniProtKB-UniRule"/>
</dbReference>
<dbReference type="InterPro" id="IPR033129">
    <property type="entry name" value="PEPCASE_His_AS"/>
</dbReference>
<keyword evidence="6 10" id="KW-0460">Magnesium</keyword>
<gene>
    <name evidence="10" type="primary">ppc</name>
    <name evidence="13" type="ORF">EDC28_10818</name>
</gene>
<accession>A0A3N1P919</accession>
<keyword evidence="8 10" id="KW-0120">Carbon dioxide fixation</keyword>
<dbReference type="NCBIfam" id="NF000584">
    <property type="entry name" value="PRK00009.1"/>
    <property type="match status" value="1"/>
</dbReference>
<comment type="catalytic activity">
    <reaction evidence="9 10">
        <text>oxaloacetate + phosphate = phosphoenolpyruvate + hydrogencarbonate</text>
        <dbReference type="Rhea" id="RHEA:28370"/>
        <dbReference type="ChEBI" id="CHEBI:16452"/>
        <dbReference type="ChEBI" id="CHEBI:17544"/>
        <dbReference type="ChEBI" id="CHEBI:43474"/>
        <dbReference type="ChEBI" id="CHEBI:58702"/>
        <dbReference type="EC" id="4.1.1.31"/>
    </reaction>
</comment>
<dbReference type="GO" id="GO:0000287">
    <property type="term" value="F:magnesium ion binding"/>
    <property type="evidence" value="ECO:0007669"/>
    <property type="project" value="UniProtKB-UniRule"/>
</dbReference>
<organism evidence="13 14">
    <name type="scientific">Gallaecimonas pentaromativorans</name>
    <dbReference type="NCBI Taxonomy" id="584787"/>
    <lineage>
        <taxon>Bacteria</taxon>
        <taxon>Pseudomonadati</taxon>
        <taxon>Pseudomonadota</taxon>
        <taxon>Gammaproteobacteria</taxon>
        <taxon>Enterobacterales</taxon>
        <taxon>Gallaecimonadaceae</taxon>
        <taxon>Gallaecimonas</taxon>
    </lineage>
</organism>
<dbReference type="InterPro" id="IPR015813">
    <property type="entry name" value="Pyrv/PenolPyrv_kinase-like_dom"/>
</dbReference>
<dbReference type="InterPro" id="IPR021135">
    <property type="entry name" value="PEP_COase"/>
</dbReference>
<name>A0A3N1P919_9GAMM</name>
<dbReference type="Proteomes" id="UP000268033">
    <property type="component" value="Unassembled WGS sequence"/>
</dbReference>
<dbReference type="PRINTS" id="PR00150">
    <property type="entry name" value="PEPCARBXLASE"/>
</dbReference>
<dbReference type="GO" id="GO:0006099">
    <property type="term" value="P:tricarboxylic acid cycle"/>
    <property type="evidence" value="ECO:0007669"/>
    <property type="project" value="InterPro"/>
</dbReference>
<dbReference type="HAMAP" id="MF_00595">
    <property type="entry name" value="PEPcase_type1"/>
    <property type="match status" value="1"/>
</dbReference>
<dbReference type="PANTHER" id="PTHR30523">
    <property type="entry name" value="PHOSPHOENOLPYRUVATE CARBOXYLASE"/>
    <property type="match status" value="1"/>
</dbReference>
<dbReference type="GO" id="GO:0006107">
    <property type="term" value="P:oxaloacetate metabolic process"/>
    <property type="evidence" value="ECO:0007669"/>
    <property type="project" value="UniProtKB-UniRule"/>
</dbReference>
<dbReference type="EMBL" id="RJUL01000008">
    <property type="protein sequence ID" value="ROQ23280.1"/>
    <property type="molecule type" value="Genomic_DNA"/>
</dbReference>
<evidence type="ECO:0000256" key="8">
    <source>
        <dbReference type="ARBA" id="ARBA00023300"/>
    </source>
</evidence>
<keyword evidence="13" id="KW-0670">Pyruvate</keyword>
<dbReference type="PROSITE" id="PS00781">
    <property type="entry name" value="PEPCASE_1"/>
    <property type="match status" value="1"/>
</dbReference>
<proteinExistence type="inferred from homology"/>
<evidence type="ECO:0000256" key="5">
    <source>
        <dbReference type="ARBA" id="ARBA00022419"/>
    </source>
</evidence>
<feature type="active site" evidence="10 12">
    <location>
        <position position="537"/>
    </location>
</feature>
<comment type="function">
    <text evidence="2 10">Forms oxaloacetate, a four-carbon dicarboxylic acid source for the tricarboxylic acid cycle.</text>
</comment>
<dbReference type="Gene3D" id="1.20.1440.90">
    <property type="entry name" value="Phosphoenolpyruvate/pyruvate domain"/>
    <property type="match status" value="1"/>
</dbReference>
<feature type="active site" evidence="10 11">
    <location>
        <position position="133"/>
    </location>
</feature>
<evidence type="ECO:0000256" key="10">
    <source>
        <dbReference type="HAMAP-Rule" id="MF_00595"/>
    </source>
</evidence>
<sequence>MADQYGALKRQVHMLGDMLGQTIAHDQGEAYLDRIEAIRQLAKAARFGDRARRDELLETLTSLPDDELVPVARAFNQFLNLANIAEQHFSVTNNMDSVGRRLDELLAGLNAEQKAKLPQVLKEMDIELVLTAHPTEVTRRTLIVKYDEIADCLKALENPNIGTSEQQKWQDRLRQLIAQAWHTNEIRSARPTPVDEAKWGFATVENALWDAVPDFIRQCNAKLGQFELELPWEKSPVRFASWMGGDRDGNPNVTAKITERVLLLARWTAADLFLRDISPLISELSMHQANSEVMAMGDNSKEPYRVALRKVRRQLRNTIDYIEATLRGEQADSDDILWQDEDFLKPLLAVHKSLYECKMEQIADGPLLDMIIRARCFGLNLIRLDIRQDSGRHAEAVDEVTRYLGLGSYLEWDEAKRQQFLLAELNSKRPLIPRNWQPGADTQEVLDTFAVVARQPKEALGIYIISMASQPSDVLAVALFFKEAGMQWAMPIAPLFETLDDLNNAADVITALLDVPWYRDYANHHQEVMIGYSDSAKDAGVIAAAWAQYRAQEALVNIGKERGISLRLFHGRGGTVGRGGGPAQGAILSQPPGSVDGGLRVTEQGEMIRFKFGQPAIAVNSLMIYITAILEARLSPPPEPEQSWREVMDTMADDACTAYRAVVRGHKDFVPYFRAATPEQELASLPLGSRPSKRRPDGGVESLRAIPWIFSWTQNRLMLPAWLGAGQALRNMIEAGRQQELETLYQRWPFFKARLDMLEMVYMKTDSELSAYYDQRLVPEHLWPLGKQLRALLHEGIHTLLTLSKEEFLMDQDPWLQESIKLRNPYTDPLNILQAELLRRARASETAPEPVKQALMVTMAGIAAGMRNTG</sequence>
<evidence type="ECO:0000313" key="14">
    <source>
        <dbReference type="Proteomes" id="UP000268033"/>
    </source>
</evidence>
<dbReference type="Pfam" id="PF00311">
    <property type="entry name" value="PEPcase"/>
    <property type="match status" value="1"/>
</dbReference>
<dbReference type="InterPro" id="IPR022805">
    <property type="entry name" value="PEP_COase_bac/pln-type"/>
</dbReference>
<dbReference type="PROSITE" id="PS00393">
    <property type="entry name" value="PEPCASE_2"/>
    <property type="match status" value="1"/>
</dbReference>
<reference evidence="13 14" key="1">
    <citation type="submission" date="2018-11" db="EMBL/GenBank/DDBJ databases">
        <title>Genomic Encyclopedia of Type Strains, Phase IV (KMG-IV): sequencing the most valuable type-strain genomes for metagenomic binning, comparative biology and taxonomic classification.</title>
        <authorList>
            <person name="Goeker M."/>
        </authorList>
    </citation>
    <scope>NUCLEOTIDE SEQUENCE [LARGE SCALE GENOMIC DNA]</scope>
    <source>
        <strain evidence="13 14">DSM 21945</strain>
    </source>
</reference>
<evidence type="ECO:0000256" key="1">
    <source>
        <dbReference type="ARBA" id="ARBA00001946"/>
    </source>
</evidence>
<dbReference type="RefSeq" id="WP_123422115.1">
    <property type="nucleotide sequence ID" value="NZ_RJUL01000008.1"/>
</dbReference>
<evidence type="ECO:0000256" key="4">
    <source>
        <dbReference type="ARBA" id="ARBA00012305"/>
    </source>
</evidence>
<protein>
    <recommendedName>
        <fullName evidence="5 10">Phosphoenolpyruvate carboxylase</fullName>
        <shortName evidence="10">PEPC</shortName>
        <shortName evidence="10">PEPCase</shortName>
        <ecNumber evidence="4 10">4.1.1.31</ecNumber>
    </recommendedName>
</protein>
<comment type="subunit">
    <text evidence="10">Homotetramer.</text>
</comment>
<evidence type="ECO:0000256" key="6">
    <source>
        <dbReference type="ARBA" id="ARBA00022842"/>
    </source>
</evidence>
<dbReference type="AlphaFoldDB" id="A0A3N1P919"/>
<dbReference type="GO" id="GO:0005829">
    <property type="term" value="C:cytosol"/>
    <property type="evidence" value="ECO:0007669"/>
    <property type="project" value="TreeGrafter"/>
</dbReference>